<organism evidence="1">
    <name type="scientific">Lutzomyia reovirus 2</name>
    <dbReference type="NCBI Taxonomy" id="1670670"/>
    <lineage>
        <taxon>Viruses</taxon>
        <taxon>Riboviria</taxon>
        <taxon>Orthornavirae</taxon>
        <taxon>Duplornaviricota</taxon>
        <taxon>Resentoviricetes</taxon>
        <taxon>Reovirales</taxon>
    </lineage>
</organism>
<reference evidence="1" key="1">
    <citation type="journal article" date="2015" name="Nucleic Acids Res.">
        <title>Sequence-independent characterization of viruses based on the pattern of viral small RNAs produced by the host.</title>
        <authorList>
            <person name="Aguiar E.R."/>
            <person name="Olmo R.P."/>
            <person name="Paro S."/>
            <person name="Ferreira F.V."/>
            <person name="de Faria I.J."/>
            <person name="Todjro Y.M."/>
            <person name="Lobo F.P."/>
            <person name="Kroon E.G."/>
            <person name="Meignin C."/>
            <person name="Gatherer D."/>
            <person name="Imler J.L."/>
            <person name="Marques J.T."/>
        </authorList>
    </citation>
    <scope>NUCLEOTIDE SEQUENCE</scope>
    <source>
        <strain evidence="1">Piaui</strain>
    </source>
</reference>
<proteinExistence type="predicted"/>
<evidence type="ECO:0000313" key="1">
    <source>
        <dbReference type="EMBL" id="AKP18636.1"/>
    </source>
</evidence>
<name>A0A0H4LWH7_9REOV</name>
<feature type="non-terminal residue" evidence="1">
    <location>
        <position position="1"/>
    </location>
</feature>
<feature type="non-terminal residue" evidence="1">
    <location>
        <position position="95"/>
    </location>
</feature>
<reference evidence="1" key="2">
    <citation type="submission" date="2015-03" db="EMBL/GenBank/DDBJ databases">
        <authorList>
            <person name="Aguiar E.R.G.R."/>
            <person name="Olmo R.P."/>
            <person name="Paro S."/>
            <person name="Ferreira F.V."/>
            <person name="Faria I.J.S."/>
            <person name="Todjro Y.M.H."/>
            <person name="Lobo F.P."/>
            <person name="Kroon E.G."/>
            <person name="Meignin C."/>
            <person name="Gatherer D."/>
            <person name="Imler J.-L."/>
            <person name="Marques J.T."/>
        </authorList>
    </citation>
    <scope>NUCLEOTIDE SEQUENCE</scope>
    <source>
        <strain evidence="1">Piaui</strain>
    </source>
</reference>
<accession>A0A0H4LWH7</accession>
<dbReference type="EMBL" id="KR003819">
    <property type="protein sequence ID" value="AKP18636.1"/>
    <property type="molecule type" value="Genomic_RNA"/>
</dbReference>
<sequence length="95" mass="10897">IKLYLFVIFTATSETCAPRMTKDGVNYQIGPVGIYRVRNESRSASVTYDPAREMYVGRFLQVLLTLVMPYLTMQPMQLSRIKFTNQANPIIQRAC</sequence>
<protein>
    <submittedName>
        <fullName evidence="1">VP5</fullName>
    </submittedName>
</protein>